<evidence type="ECO:0000313" key="2">
    <source>
        <dbReference type="Proteomes" id="UP000325291"/>
    </source>
</evidence>
<dbReference type="Proteomes" id="UP000325291">
    <property type="component" value="Unassembled WGS sequence"/>
</dbReference>
<proteinExistence type="predicted"/>
<protein>
    <submittedName>
        <fullName evidence="1">Uncharacterized protein</fullName>
    </submittedName>
</protein>
<dbReference type="EMBL" id="VINQ01000025">
    <property type="protein sequence ID" value="KAA0909756.1"/>
    <property type="molecule type" value="Genomic_DNA"/>
</dbReference>
<organism evidence="1 2">
    <name type="scientific">Aquicoccus porphyridii</name>
    <dbReference type="NCBI Taxonomy" id="1852029"/>
    <lineage>
        <taxon>Bacteria</taxon>
        <taxon>Pseudomonadati</taxon>
        <taxon>Pseudomonadota</taxon>
        <taxon>Alphaproteobacteria</taxon>
        <taxon>Rhodobacterales</taxon>
        <taxon>Paracoccaceae</taxon>
        <taxon>Aquicoccus</taxon>
    </lineage>
</organism>
<dbReference type="AlphaFoldDB" id="A0A5A9YXZ3"/>
<comment type="caution">
    <text evidence="1">The sequence shown here is derived from an EMBL/GenBank/DDBJ whole genome shotgun (WGS) entry which is preliminary data.</text>
</comment>
<evidence type="ECO:0000313" key="1">
    <source>
        <dbReference type="EMBL" id="KAA0909756.1"/>
    </source>
</evidence>
<gene>
    <name evidence="1" type="ORF">FLO80_19920</name>
</gene>
<sequence>MAKIALHVAKNMVPRKVSASRTFFDREPYCHEAIAIGLAVNEGALNREGFDMAFVSGAL</sequence>
<dbReference type="RefSeq" id="WP_111367635.1">
    <property type="nucleotide sequence ID" value="NZ_VINQ01000025.1"/>
</dbReference>
<accession>A0A5A9YXZ3</accession>
<reference evidence="1 2" key="1">
    <citation type="submission" date="2019-07" db="EMBL/GenBank/DDBJ databases">
        <title>Aquicoccus porphyridii gen. nov., sp. nov., isolated from a small marine red alga, Porphyridium marinum.</title>
        <authorList>
            <person name="Liu L."/>
        </authorList>
    </citation>
    <scope>NUCLEOTIDE SEQUENCE [LARGE SCALE GENOMIC DNA]</scope>
    <source>
        <strain evidence="1 2">L1 8-17</strain>
    </source>
</reference>
<keyword evidence="2" id="KW-1185">Reference proteome</keyword>
<name>A0A5A9YXZ3_9RHOB</name>